<feature type="non-terminal residue" evidence="1">
    <location>
        <position position="1"/>
    </location>
</feature>
<protein>
    <recommendedName>
        <fullName evidence="2">Thymidylate synthase/dCMP hydroxymethylase domain-containing protein</fullName>
    </recommendedName>
</protein>
<organism evidence="1">
    <name type="scientific">marine sediment metagenome</name>
    <dbReference type="NCBI Taxonomy" id="412755"/>
    <lineage>
        <taxon>unclassified sequences</taxon>
        <taxon>metagenomes</taxon>
        <taxon>ecological metagenomes</taxon>
    </lineage>
</organism>
<sequence>RSRDLFRAWEANVNGMIRIQKYVADELGVEVGHYLDFSNSLHIYGSNFPEVMDVLNRMRTRGDLPTEIIDLMNQKN</sequence>
<accession>A0A0F9NJN8</accession>
<dbReference type="Gene3D" id="3.30.572.10">
    <property type="entry name" value="Thymidylate synthase/dCMP hydroxymethylase domain"/>
    <property type="match status" value="1"/>
</dbReference>
<dbReference type="SUPFAM" id="SSF55831">
    <property type="entry name" value="Thymidylate synthase/dCMP hydroxymethylase"/>
    <property type="match status" value="1"/>
</dbReference>
<evidence type="ECO:0000313" key="1">
    <source>
        <dbReference type="EMBL" id="KKM81517.1"/>
    </source>
</evidence>
<dbReference type="AlphaFoldDB" id="A0A0F9NJN8"/>
<reference evidence="1" key="1">
    <citation type="journal article" date="2015" name="Nature">
        <title>Complex archaea that bridge the gap between prokaryotes and eukaryotes.</title>
        <authorList>
            <person name="Spang A."/>
            <person name="Saw J.H."/>
            <person name="Jorgensen S.L."/>
            <person name="Zaremba-Niedzwiedzka K."/>
            <person name="Martijn J."/>
            <person name="Lind A.E."/>
            <person name="van Eijk R."/>
            <person name="Schleper C."/>
            <person name="Guy L."/>
            <person name="Ettema T.J."/>
        </authorList>
    </citation>
    <scope>NUCLEOTIDE SEQUENCE</scope>
</reference>
<dbReference type="EMBL" id="LAZR01008008">
    <property type="protein sequence ID" value="KKM81517.1"/>
    <property type="molecule type" value="Genomic_DNA"/>
</dbReference>
<evidence type="ECO:0008006" key="2">
    <source>
        <dbReference type="Google" id="ProtNLM"/>
    </source>
</evidence>
<dbReference type="InterPro" id="IPR036926">
    <property type="entry name" value="Thymidate_synth/dCMP_Mease_sf"/>
</dbReference>
<name>A0A0F9NJN8_9ZZZZ</name>
<gene>
    <name evidence="1" type="ORF">LCGC14_1328980</name>
</gene>
<comment type="caution">
    <text evidence="1">The sequence shown here is derived from an EMBL/GenBank/DDBJ whole genome shotgun (WGS) entry which is preliminary data.</text>
</comment>
<proteinExistence type="predicted"/>